<dbReference type="Pfam" id="PF19834">
    <property type="entry name" value="DUF6314"/>
    <property type="match status" value="1"/>
</dbReference>
<feature type="domain" description="DUF6314" evidence="1">
    <location>
        <begin position="19"/>
        <end position="144"/>
    </location>
</feature>
<dbReference type="AlphaFoldDB" id="A0A918JQF2"/>
<organism evidence="2 3">
    <name type="scientific">Alteromonas halophila</name>
    <dbReference type="NCBI Taxonomy" id="516698"/>
    <lineage>
        <taxon>Bacteria</taxon>
        <taxon>Pseudomonadati</taxon>
        <taxon>Pseudomonadota</taxon>
        <taxon>Gammaproteobacteria</taxon>
        <taxon>Alteromonadales</taxon>
        <taxon>Alteromonadaceae</taxon>
        <taxon>Alteromonas/Salinimonas group</taxon>
        <taxon>Alteromonas</taxon>
    </lineage>
</organism>
<accession>A0A918JQF2</accession>
<dbReference type="Proteomes" id="UP000631300">
    <property type="component" value="Unassembled WGS sequence"/>
</dbReference>
<gene>
    <name evidence="2" type="ORF">GCM10007391_29560</name>
</gene>
<dbReference type="InterPro" id="IPR045632">
    <property type="entry name" value="DUF6314"/>
</dbReference>
<reference evidence="2" key="2">
    <citation type="submission" date="2020-09" db="EMBL/GenBank/DDBJ databases">
        <authorList>
            <person name="Sun Q."/>
            <person name="Kim S."/>
        </authorList>
    </citation>
    <scope>NUCLEOTIDE SEQUENCE</scope>
    <source>
        <strain evidence="2">KCTC 22164</strain>
    </source>
</reference>
<dbReference type="EMBL" id="BMXP01000009">
    <property type="protein sequence ID" value="GGW93318.1"/>
    <property type="molecule type" value="Genomic_DNA"/>
</dbReference>
<reference evidence="2" key="1">
    <citation type="journal article" date="2014" name="Int. J. Syst. Evol. Microbiol.">
        <title>Complete genome sequence of Corynebacterium casei LMG S-19264T (=DSM 44701T), isolated from a smear-ripened cheese.</title>
        <authorList>
            <consortium name="US DOE Joint Genome Institute (JGI-PGF)"/>
            <person name="Walter F."/>
            <person name="Albersmeier A."/>
            <person name="Kalinowski J."/>
            <person name="Ruckert C."/>
        </authorList>
    </citation>
    <scope>NUCLEOTIDE SEQUENCE</scope>
    <source>
        <strain evidence="2">KCTC 22164</strain>
    </source>
</reference>
<evidence type="ECO:0000313" key="3">
    <source>
        <dbReference type="Proteomes" id="UP000631300"/>
    </source>
</evidence>
<name>A0A918JQF2_9ALTE</name>
<keyword evidence="3" id="KW-1185">Reference proteome</keyword>
<evidence type="ECO:0000313" key="2">
    <source>
        <dbReference type="EMBL" id="GGW93318.1"/>
    </source>
</evidence>
<evidence type="ECO:0000259" key="1">
    <source>
        <dbReference type="Pfam" id="PF19834"/>
    </source>
</evidence>
<protein>
    <recommendedName>
        <fullName evidence="1">DUF6314 domain-containing protein</fullName>
    </recommendedName>
</protein>
<proteinExistence type="predicted"/>
<sequence>MTSAAGESSNKVKPELADFAGKWRLMRKIVQHNGDVFEFAGDAAFCWREGLLIYKETGLVTAPNGTKMDAERSYLWRRGADSKIDVFFDDNRFFHSFSRHQPVAHHHCGDDHYRVNYTFDTWPVWQSIWKVDGPRKDYKMTSHYYPV</sequence>
<comment type="caution">
    <text evidence="2">The sequence shown here is derived from an EMBL/GenBank/DDBJ whole genome shotgun (WGS) entry which is preliminary data.</text>
</comment>